<dbReference type="InterPro" id="IPR050452">
    <property type="entry name" value="Metacaspase"/>
</dbReference>
<evidence type="ECO:0000313" key="2">
    <source>
        <dbReference type="EMBL" id="KKN72017.1"/>
    </source>
</evidence>
<dbReference type="GO" id="GO:0004197">
    <property type="term" value="F:cysteine-type endopeptidase activity"/>
    <property type="evidence" value="ECO:0007669"/>
    <property type="project" value="InterPro"/>
</dbReference>
<gene>
    <name evidence="2" type="ORF">LCGC14_0414990</name>
</gene>
<dbReference type="InterPro" id="IPR011600">
    <property type="entry name" value="Pept_C14_caspase"/>
</dbReference>
<organism evidence="2">
    <name type="scientific">marine sediment metagenome</name>
    <dbReference type="NCBI Taxonomy" id="412755"/>
    <lineage>
        <taxon>unclassified sequences</taxon>
        <taxon>metagenomes</taxon>
        <taxon>ecological metagenomes</taxon>
    </lineage>
</organism>
<dbReference type="EMBL" id="LAZR01000371">
    <property type="protein sequence ID" value="KKN72017.1"/>
    <property type="molecule type" value="Genomic_DNA"/>
</dbReference>
<dbReference type="PANTHER" id="PTHR48104:SF30">
    <property type="entry name" value="METACASPASE-1"/>
    <property type="match status" value="1"/>
</dbReference>
<dbReference type="GO" id="GO:0005737">
    <property type="term" value="C:cytoplasm"/>
    <property type="evidence" value="ECO:0007669"/>
    <property type="project" value="TreeGrafter"/>
</dbReference>
<dbReference type="Gene3D" id="3.40.50.1460">
    <property type="match status" value="1"/>
</dbReference>
<dbReference type="PANTHER" id="PTHR48104">
    <property type="entry name" value="METACASPASE-4"/>
    <property type="match status" value="1"/>
</dbReference>
<feature type="domain" description="Peptidase C14 caspase" evidence="1">
    <location>
        <begin position="3"/>
        <end position="174"/>
    </location>
</feature>
<dbReference type="GO" id="GO:0006508">
    <property type="term" value="P:proteolysis"/>
    <property type="evidence" value="ECO:0007669"/>
    <property type="project" value="InterPro"/>
</dbReference>
<sequence>MIYYLFFFSGHGMRVPDKNEDEYDESWALYDGLLIDDDLFYLFKDFKFGVRIFVISDSYCSGTIIDGFPKAEHKTFPEDIQIRIIKNSKSSIDETKKATLSKRALKEEIKKSNIKHYPNVLLLSACQDNQWAVPGKIYSKFTKQIVTTWNDLGLRGKIKYREFYKQILKSFTPFQSPNYYHIGKSQPWNRPIFS</sequence>
<proteinExistence type="predicted"/>
<name>A0A0F9TAL6_9ZZZZ</name>
<dbReference type="AlphaFoldDB" id="A0A0F9TAL6"/>
<dbReference type="Pfam" id="PF00656">
    <property type="entry name" value="Peptidase_C14"/>
    <property type="match status" value="1"/>
</dbReference>
<reference evidence="2" key="1">
    <citation type="journal article" date="2015" name="Nature">
        <title>Complex archaea that bridge the gap between prokaryotes and eukaryotes.</title>
        <authorList>
            <person name="Spang A."/>
            <person name="Saw J.H."/>
            <person name="Jorgensen S.L."/>
            <person name="Zaremba-Niedzwiedzka K."/>
            <person name="Martijn J."/>
            <person name="Lind A.E."/>
            <person name="van Eijk R."/>
            <person name="Schleper C."/>
            <person name="Guy L."/>
            <person name="Ettema T.J."/>
        </authorList>
    </citation>
    <scope>NUCLEOTIDE SEQUENCE</scope>
</reference>
<comment type="caution">
    <text evidence="2">The sequence shown here is derived from an EMBL/GenBank/DDBJ whole genome shotgun (WGS) entry which is preliminary data.</text>
</comment>
<protein>
    <recommendedName>
        <fullName evidence="1">Peptidase C14 caspase domain-containing protein</fullName>
    </recommendedName>
</protein>
<accession>A0A0F9TAL6</accession>
<evidence type="ECO:0000259" key="1">
    <source>
        <dbReference type="Pfam" id="PF00656"/>
    </source>
</evidence>